<dbReference type="EMBL" id="VJWL01000001">
    <property type="protein sequence ID" value="TRW49969.1"/>
    <property type="molecule type" value="Genomic_DNA"/>
</dbReference>
<feature type="transmembrane region" description="Helical" evidence="1">
    <location>
        <begin position="59"/>
        <end position="79"/>
    </location>
</feature>
<accession>A0A552X4U8</accession>
<proteinExistence type="predicted"/>
<protein>
    <submittedName>
        <fullName evidence="2">DUF2066 domain-containing protein</fullName>
    </submittedName>
</protein>
<dbReference type="OrthoDB" id="6195299at2"/>
<keyword evidence="1" id="KW-0812">Transmembrane</keyword>
<gene>
    <name evidence="2" type="ORF">FM042_03715</name>
</gene>
<comment type="caution">
    <text evidence="2">The sequence shown here is derived from an EMBL/GenBank/DDBJ whole genome shotgun (WGS) entry which is preliminary data.</text>
</comment>
<keyword evidence="3" id="KW-1185">Reference proteome</keyword>
<organism evidence="2 3">
    <name type="scientific">Aliidiomarina halalkaliphila</name>
    <dbReference type="NCBI Taxonomy" id="2593535"/>
    <lineage>
        <taxon>Bacteria</taxon>
        <taxon>Pseudomonadati</taxon>
        <taxon>Pseudomonadota</taxon>
        <taxon>Gammaproteobacteria</taxon>
        <taxon>Alteromonadales</taxon>
        <taxon>Idiomarinaceae</taxon>
        <taxon>Aliidiomarina</taxon>
    </lineage>
</organism>
<reference evidence="2 3" key="1">
    <citation type="submission" date="2019-07" db="EMBL/GenBank/DDBJ databases">
        <authorList>
            <person name="Yang M."/>
            <person name="Zhao D."/>
            <person name="Xiang H."/>
        </authorList>
    </citation>
    <scope>NUCLEOTIDE SEQUENCE [LARGE SCALE GENOMIC DNA]</scope>
    <source>
        <strain evidence="2 3">IM1326</strain>
    </source>
</reference>
<keyword evidence="1" id="KW-1133">Transmembrane helix</keyword>
<dbReference type="Pfam" id="PF09839">
    <property type="entry name" value="DUF2066"/>
    <property type="match status" value="1"/>
</dbReference>
<dbReference type="Proteomes" id="UP000320359">
    <property type="component" value="Unassembled WGS sequence"/>
</dbReference>
<name>A0A552X4U8_9GAMM</name>
<evidence type="ECO:0000313" key="3">
    <source>
        <dbReference type="Proteomes" id="UP000320359"/>
    </source>
</evidence>
<dbReference type="AlphaFoldDB" id="A0A552X4U8"/>
<keyword evidence="1" id="KW-0472">Membrane</keyword>
<evidence type="ECO:0000313" key="2">
    <source>
        <dbReference type="EMBL" id="TRW49969.1"/>
    </source>
</evidence>
<sequence>MGFRQISPSLIHRLSLAVKGLRVYYPMTLIIQAVVVQRMNLTTGSILRTSLGAAQRALMALSMGVFLVLALVATAPTAASSELQRMLQGEREVESQTRNERQQVLPTIFSDVLVRVSGTEAVLQNSQIRAELRNVNDYLLQFGYRTDEDTLYLLATFDESRVRDLLQRAGFTLWTGRRPQLLLWIAENHPERGVRLVSRAEQRPLIEKLRQASERRGLPMMMPLMDLQDQMAITPRDVWGRFEREILQASTRYPTEGVVSARVFRQAADASDGILLEPEDESAANYLPEELEVDAAYHYILEARVSIGDMRFVEVIEAADEGELVTEFVNRVADRVSALFIGETSEGTSEVLVRMRGLQQLAHVLQAEQMLQQQGQVYRVQLRRYQQGTAEFAVQLNGGASWLAQALEFDRRIEREALNPDADISASEVALEFRWVR</sequence>
<evidence type="ECO:0000256" key="1">
    <source>
        <dbReference type="SAM" id="Phobius"/>
    </source>
</evidence>
<dbReference type="InterPro" id="IPR018642">
    <property type="entry name" value="DUF2066"/>
</dbReference>